<evidence type="ECO:0000313" key="1">
    <source>
        <dbReference type="EMBL" id="CAH0590501.1"/>
    </source>
</evidence>
<gene>
    <name evidence="1" type="ORF">CINC_LOCUS4995</name>
</gene>
<dbReference type="Proteomes" id="UP001154114">
    <property type="component" value="Chromosome 18"/>
</dbReference>
<evidence type="ECO:0008006" key="3">
    <source>
        <dbReference type="Google" id="ProtNLM"/>
    </source>
</evidence>
<organism evidence="1 2">
    <name type="scientific">Chrysodeixis includens</name>
    <name type="common">Soybean looper</name>
    <name type="synonym">Pseudoplusia includens</name>
    <dbReference type="NCBI Taxonomy" id="689277"/>
    <lineage>
        <taxon>Eukaryota</taxon>
        <taxon>Metazoa</taxon>
        <taxon>Ecdysozoa</taxon>
        <taxon>Arthropoda</taxon>
        <taxon>Hexapoda</taxon>
        <taxon>Insecta</taxon>
        <taxon>Pterygota</taxon>
        <taxon>Neoptera</taxon>
        <taxon>Endopterygota</taxon>
        <taxon>Lepidoptera</taxon>
        <taxon>Glossata</taxon>
        <taxon>Ditrysia</taxon>
        <taxon>Noctuoidea</taxon>
        <taxon>Noctuidae</taxon>
        <taxon>Plusiinae</taxon>
        <taxon>Chrysodeixis</taxon>
    </lineage>
</organism>
<dbReference type="EMBL" id="LR824021">
    <property type="protein sequence ID" value="CAH0590501.1"/>
    <property type="molecule type" value="Genomic_DNA"/>
</dbReference>
<evidence type="ECO:0000313" key="2">
    <source>
        <dbReference type="Proteomes" id="UP001154114"/>
    </source>
</evidence>
<reference evidence="1" key="1">
    <citation type="submission" date="2021-12" db="EMBL/GenBank/DDBJ databases">
        <authorList>
            <person name="King R."/>
        </authorList>
    </citation>
    <scope>NUCLEOTIDE SEQUENCE</scope>
</reference>
<dbReference type="InterPro" id="IPR042185">
    <property type="entry name" value="Serpin_sf_2"/>
</dbReference>
<sequence>MLLKAPRQWIASPLAYNMVLSLINESVPSVEKYQELLKKIKRKEEYLIINKLFLSSERVGESKDLQYLLQMNLETEETNFSKSLNSLELWVRKFGYKGPILEVPYTSEFVLANAFCFRSPWFKNDNAGSSMKIFNSFNYTSDVTYDARLLELPLCSQFKLVLIIPCERDRLDSLFSRLNSEGLSAAISSLHPIFTVNSKMMTPNIDIASTVLFKDNLKKLDSGSILQSGTISVNEEGTLARIVTYLVSLKPESINAAWKYKTLTPPFHFAIISNDTPLVTGQFYKD</sequence>
<dbReference type="Gene3D" id="2.30.39.10">
    <property type="entry name" value="Alpha-1-antitrypsin, domain 1"/>
    <property type="match status" value="1"/>
</dbReference>
<name>A0A9P0BKV4_CHRIL</name>
<protein>
    <recommendedName>
        <fullName evidence="3">Serpin domain-containing protein</fullName>
    </recommendedName>
</protein>
<dbReference type="SUPFAM" id="SSF56574">
    <property type="entry name" value="Serpins"/>
    <property type="match status" value="1"/>
</dbReference>
<dbReference type="OrthoDB" id="6914168at2759"/>
<dbReference type="AlphaFoldDB" id="A0A9P0BKV4"/>
<accession>A0A9P0BKV4</accession>
<dbReference type="InterPro" id="IPR036186">
    <property type="entry name" value="Serpin_sf"/>
</dbReference>
<proteinExistence type="predicted"/>
<keyword evidence="2" id="KW-1185">Reference proteome</keyword>